<gene>
    <name evidence="2" type="ORF">ASIM_LOCUS7833</name>
</gene>
<feature type="region of interest" description="Disordered" evidence="1">
    <location>
        <begin position="1"/>
        <end position="45"/>
    </location>
</feature>
<evidence type="ECO:0000313" key="3">
    <source>
        <dbReference type="Proteomes" id="UP000267096"/>
    </source>
</evidence>
<reference evidence="2 3" key="2">
    <citation type="submission" date="2018-11" db="EMBL/GenBank/DDBJ databases">
        <authorList>
            <consortium name="Pathogen Informatics"/>
        </authorList>
    </citation>
    <scope>NUCLEOTIDE SEQUENCE [LARGE SCALE GENOMIC DNA]</scope>
</reference>
<protein>
    <submittedName>
        <fullName evidence="2 4">Uncharacterized protein</fullName>
    </submittedName>
</protein>
<evidence type="ECO:0000256" key="1">
    <source>
        <dbReference type="SAM" id="MobiDB-lite"/>
    </source>
</evidence>
<organism evidence="4">
    <name type="scientific">Anisakis simplex</name>
    <name type="common">Herring worm</name>
    <dbReference type="NCBI Taxonomy" id="6269"/>
    <lineage>
        <taxon>Eukaryota</taxon>
        <taxon>Metazoa</taxon>
        <taxon>Ecdysozoa</taxon>
        <taxon>Nematoda</taxon>
        <taxon>Chromadorea</taxon>
        <taxon>Rhabditida</taxon>
        <taxon>Spirurina</taxon>
        <taxon>Ascaridomorpha</taxon>
        <taxon>Ascaridoidea</taxon>
        <taxon>Anisakidae</taxon>
        <taxon>Anisakis</taxon>
        <taxon>Anisakis simplex complex</taxon>
    </lineage>
</organism>
<name>A0A0M3JK90_ANISI</name>
<proteinExistence type="predicted"/>
<dbReference type="AlphaFoldDB" id="A0A0M3JK90"/>
<dbReference type="WBParaSite" id="ASIM_0000806301-mRNA-1">
    <property type="protein sequence ID" value="ASIM_0000806301-mRNA-1"/>
    <property type="gene ID" value="ASIM_0000806301"/>
</dbReference>
<dbReference type="Proteomes" id="UP000267096">
    <property type="component" value="Unassembled WGS sequence"/>
</dbReference>
<evidence type="ECO:0000313" key="4">
    <source>
        <dbReference type="WBParaSite" id="ASIM_0000806301-mRNA-1"/>
    </source>
</evidence>
<sequence>MHNGSTKGHSRDVSCRTAAGRHSATKQWKNSAEYGLTSAPLQTHQ</sequence>
<reference evidence="4" key="1">
    <citation type="submission" date="2017-02" db="UniProtKB">
        <authorList>
            <consortium name="WormBaseParasite"/>
        </authorList>
    </citation>
    <scope>IDENTIFICATION</scope>
</reference>
<evidence type="ECO:0000313" key="2">
    <source>
        <dbReference type="EMBL" id="VDK30163.1"/>
    </source>
</evidence>
<keyword evidence="3" id="KW-1185">Reference proteome</keyword>
<accession>A0A0M3JK90</accession>
<dbReference type="EMBL" id="UYRR01019846">
    <property type="protein sequence ID" value="VDK30163.1"/>
    <property type="molecule type" value="Genomic_DNA"/>
</dbReference>